<evidence type="ECO:0000256" key="2">
    <source>
        <dbReference type="ARBA" id="ARBA00022729"/>
    </source>
</evidence>
<dbReference type="SUPFAM" id="SSF103088">
    <property type="entry name" value="OmpA-like"/>
    <property type="match status" value="1"/>
</dbReference>
<dbReference type="InterPro" id="IPR006665">
    <property type="entry name" value="OmpA-like"/>
</dbReference>
<evidence type="ECO:0000256" key="7">
    <source>
        <dbReference type="ARBA" id="ARBA00023306"/>
    </source>
</evidence>
<dbReference type="InterPro" id="IPR039001">
    <property type="entry name" value="Pal"/>
</dbReference>
<dbReference type="GO" id="GO:0051301">
    <property type="term" value="P:cell division"/>
    <property type="evidence" value="ECO:0007669"/>
    <property type="project" value="UniProtKB-UniRule"/>
</dbReference>
<dbReference type="InterPro" id="IPR006664">
    <property type="entry name" value="OMP_bac"/>
</dbReference>
<name>A0A853IDJ3_9GAMM</name>
<keyword evidence="3 8" id="KW-0472">Membrane</keyword>
<dbReference type="HAMAP" id="MF_02204">
    <property type="entry name" value="Pal"/>
    <property type="match status" value="1"/>
</dbReference>
<organism evidence="11 12">
    <name type="scientific">Spartinivicinus marinus</name>
    <dbReference type="NCBI Taxonomy" id="2994442"/>
    <lineage>
        <taxon>Bacteria</taxon>
        <taxon>Pseudomonadati</taxon>
        <taxon>Pseudomonadota</taxon>
        <taxon>Gammaproteobacteria</taxon>
        <taxon>Oceanospirillales</taxon>
        <taxon>Zooshikellaceae</taxon>
        <taxon>Spartinivicinus</taxon>
    </lineage>
</organism>
<feature type="chain" id="PRO_5032868376" description="Peptidoglycan-associated lipoprotein" evidence="9">
    <location>
        <begin position="21"/>
        <end position="169"/>
    </location>
</feature>
<reference evidence="11 12" key="1">
    <citation type="submission" date="2020-07" db="EMBL/GenBank/DDBJ databases">
        <title>Endozoicomonas sp. nov., isolated from sediment.</title>
        <authorList>
            <person name="Gu T."/>
        </authorList>
    </citation>
    <scope>NUCLEOTIDE SEQUENCE [LARGE SCALE GENOMIC DNA]</scope>
    <source>
        <strain evidence="11 12">SM1973</strain>
    </source>
</reference>
<comment type="subunit">
    <text evidence="8">The Tol-Pal system is composed of five core proteins: the inner membrane proteins TolA, TolQ and TolR, the periplasmic protein TolB and the outer membrane protein Pal. They form a network linking the inner and outer membranes and the peptidoglycan layer.</text>
</comment>
<feature type="signal peptide" evidence="9">
    <location>
        <begin position="1"/>
        <end position="20"/>
    </location>
</feature>
<proteinExistence type="inferred from homology"/>
<dbReference type="NCBIfam" id="TIGR02802">
    <property type="entry name" value="Pal_lipo"/>
    <property type="match status" value="1"/>
</dbReference>
<dbReference type="InterPro" id="IPR006690">
    <property type="entry name" value="OMPA-like_CS"/>
</dbReference>
<comment type="similarity">
    <text evidence="8">Belongs to the Pal lipoprotein family.</text>
</comment>
<evidence type="ECO:0000313" key="12">
    <source>
        <dbReference type="Proteomes" id="UP000569732"/>
    </source>
</evidence>
<feature type="domain" description="OmpA-like" evidence="10">
    <location>
        <begin position="55"/>
        <end position="169"/>
    </location>
</feature>
<keyword evidence="1 8" id="KW-0132">Cell division</keyword>
<dbReference type="PANTHER" id="PTHR30329:SF21">
    <property type="entry name" value="LIPOPROTEIN YIAD-RELATED"/>
    <property type="match status" value="1"/>
</dbReference>
<comment type="subcellular location">
    <subcellularLocation>
        <location evidence="8">Cell outer membrane</location>
        <topology evidence="8">Lipid-anchor</topology>
    </subcellularLocation>
</comment>
<dbReference type="EMBL" id="JACCKB010000033">
    <property type="protein sequence ID" value="NYZ68001.1"/>
    <property type="molecule type" value="Genomic_DNA"/>
</dbReference>
<keyword evidence="6 8" id="KW-0449">Lipoprotein</keyword>
<sequence>MQLVKLSKVVLLASSVVWLAACSSTGGKGTGTTDTVEDDSTASITTDSIDGGVDSSSAALLDKKIFLFEFDDSKISPDDYAALDAHASALVANSNKSITIQGHTDERGTREYNLALGERRANAIKKYLVIKGVAPSQIEATSYGEEQPVAFGHDEASWSQNRRAIIITN</sequence>
<evidence type="ECO:0000256" key="9">
    <source>
        <dbReference type="SAM" id="SignalP"/>
    </source>
</evidence>
<dbReference type="InterPro" id="IPR050330">
    <property type="entry name" value="Bact_OuterMem_StrucFunc"/>
</dbReference>
<keyword evidence="2 8" id="KW-0732">Signal</keyword>
<evidence type="ECO:0000256" key="5">
    <source>
        <dbReference type="ARBA" id="ARBA00023237"/>
    </source>
</evidence>
<dbReference type="Proteomes" id="UP000569732">
    <property type="component" value="Unassembled WGS sequence"/>
</dbReference>
<accession>A0A853IDJ3</accession>
<dbReference type="AlphaFoldDB" id="A0A853IDJ3"/>
<dbReference type="Pfam" id="PF00691">
    <property type="entry name" value="OmpA"/>
    <property type="match status" value="1"/>
</dbReference>
<dbReference type="InterPro" id="IPR014169">
    <property type="entry name" value="Pal_lipo_C"/>
</dbReference>
<keyword evidence="5 8" id="KW-0998">Cell outer membrane</keyword>
<protein>
    <recommendedName>
        <fullName evidence="8">Peptidoglycan-associated lipoprotein</fullName>
        <shortName evidence="8">PAL</shortName>
    </recommendedName>
</protein>
<evidence type="ECO:0000256" key="8">
    <source>
        <dbReference type="HAMAP-Rule" id="MF_02204"/>
    </source>
</evidence>
<dbReference type="RefSeq" id="WP_180570021.1">
    <property type="nucleotide sequence ID" value="NZ_JACCKB010000033.1"/>
</dbReference>
<keyword evidence="7 8" id="KW-0131">Cell cycle</keyword>
<keyword evidence="12" id="KW-1185">Reference proteome</keyword>
<dbReference type="GO" id="GO:0009279">
    <property type="term" value="C:cell outer membrane"/>
    <property type="evidence" value="ECO:0007669"/>
    <property type="project" value="UniProtKB-SubCell"/>
</dbReference>
<dbReference type="PROSITE" id="PS51257">
    <property type="entry name" value="PROKAR_LIPOPROTEIN"/>
    <property type="match status" value="1"/>
</dbReference>
<keyword evidence="4 8" id="KW-0564">Palmitate</keyword>
<comment type="caution">
    <text evidence="11">The sequence shown here is derived from an EMBL/GenBank/DDBJ whole genome shotgun (WGS) entry which is preliminary data.</text>
</comment>
<dbReference type="PANTHER" id="PTHR30329">
    <property type="entry name" value="STATOR ELEMENT OF FLAGELLAR MOTOR COMPLEX"/>
    <property type="match status" value="1"/>
</dbReference>
<evidence type="ECO:0000256" key="3">
    <source>
        <dbReference type="ARBA" id="ARBA00023136"/>
    </source>
</evidence>
<dbReference type="InterPro" id="IPR036737">
    <property type="entry name" value="OmpA-like_sf"/>
</dbReference>
<evidence type="ECO:0000256" key="4">
    <source>
        <dbReference type="ARBA" id="ARBA00023139"/>
    </source>
</evidence>
<dbReference type="Gene3D" id="3.30.1330.60">
    <property type="entry name" value="OmpA-like domain"/>
    <property type="match status" value="1"/>
</dbReference>
<evidence type="ECO:0000256" key="6">
    <source>
        <dbReference type="ARBA" id="ARBA00023288"/>
    </source>
</evidence>
<evidence type="ECO:0000256" key="1">
    <source>
        <dbReference type="ARBA" id="ARBA00022618"/>
    </source>
</evidence>
<evidence type="ECO:0000259" key="10">
    <source>
        <dbReference type="PROSITE" id="PS51123"/>
    </source>
</evidence>
<dbReference type="PROSITE" id="PS01068">
    <property type="entry name" value="OMPA_1"/>
    <property type="match status" value="1"/>
</dbReference>
<dbReference type="PRINTS" id="PR01021">
    <property type="entry name" value="OMPADOMAIN"/>
</dbReference>
<comment type="function">
    <text evidence="8">Part of the Tol-Pal system, which plays a role in outer membrane invagination during cell division and is important for maintaining outer membrane integrity.</text>
</comment>
<gene>
    <name evidence="8 11" type="primary">pal</name>
    <name evidence="11" type="ORF">H0A36_18465</name>
</gene>
<evidence type="ECO:0000313" key="11">
    <source>
        <dbReference type="EMBL" id="NYZ68001.1"/>
    </source>
</evidence>
<dbReference type="CDD" id="cd07185">
    <property type="entry name" value="OmpA_C-like"/>
    <property type="match status" value="1"/>
</dbReference>
<dbReference type="PROSITE" id="PS51123">
    <property type="entry name" value="OMPA_2"/>
    <property type="match status" value="1"/>
</dbReference>